<dbReference type="Proteomes" id="UP000005622">
    <property type="component" value="Unassembled WGS sequence"/>
</dbReference>
<evidence type="ECO:0000313" key="3">
    <source>
        <dbReference type="Proteomes" id="UP000054524"/>
    </source>
</evidence>
<reference evidence="1" key="1">
    <citation type="submission" date="2011-03" db="EMBL/GenBank/DDBJ databases">
        <title>The Genome Sequence of Nematocida sp1 strain ERTm2.</title>
        <authorList>
            <consortium name="The Broad Institute Genome Sequencing Platform"/>
            <consortium name="The Broad Institute Genome Sequencing Center for Infectious Disease"/>
            <person name="Cuomo C."/>
            <person name="Troemel E."/>
            <person name="Young S.K."/>
            <person name="Zeng Q."/>
            <person name="Gargeya S."/>
            <person name="Fitzgerald M."/>
            <person name="Haas B."/>
            <person name="Abouelleil A."/>
            <person name="Alvarado L."/>
            <person name="Arachchi H.M."/>
            <person name="Berlin A."/>
            <person name="Brown A."/>
            <person name="Chapman S.B."/>
            <person name="Chen Z."/>
            <person name="Dunbar C."/>
            <person name="Freedman E."/>
            <person name="Gearin G."/>
            <person name="Gellesch M."/>
            <person name="Goldberg J."/>
            <person name="Griggs A."/>
            <person name="Gujja S."/>
            <person name="Heilman E.R."/>
            <person name="Heiman D."/>
            <person name="Howarth C."/>
            <person name="Larson L."/>
            <person name="Lui A."/>
            <person name="MacDonald P.J.P."/>
            <person name="Mehta T."/>
            <person name="Montmayeur A."/>
            <person name="Murphy C."/>
            <person name="Neiman D."/>
            <person name="Pearson M."/>
            <person name="Priest M."/>
            <person name="Roberts A."/>
            <person name="Saif S."/>
            <person name="Shea T."/>
            <person name="Shenoy N."/>
            <person name="Sisk P."/>
            <person name="Stolte C."/>
            <person name="Sykes S."/>
            <person name="White J."/>
            <person name="Yandava C."/>
            <person name="Wortman J."/>
            <person name="Nusbaum C."/>
            <person name="Birren B."/>
        </authorList>
    </citation>
    <scope>NUCLEOTIDE SEQUENCE</scope>
    <source>
        <strain evidence="1">ERTm2</strain>
    </source>
</reference>
<sequence length="179" mass="21441">MERLSVVEYLAMRYLNERESKRLLPYDEDLMDRVKFLLHRQKKRQREETQRNRIKEHIYKIEADRIEWLISEYLLMRLEKIRNNFYIEDLSLLSPYEKTYYQEYINLNKEAGTYTELEQIPARHRHPKDPAEIHGVYILDDVQDVLIGEEILTLQAGEFLIGDIAGSQDLVNDLGVLLI</sequence>
<dbReference type="Proteomes" id="UP000054524">
    <property type="component" value="Unassembled WGS sequence"/>
</dbReference>
<dbReference type="HOGENOM" id="CLU_127203_0_0_1"/>
<dbReference type="GO" id="GO:0000727">
    <property type="term" value="P:double-strand break repair via break-induced replication"/>
    <property type="evidence" value="ECO:0007669"/>
    <property type="project" value="TreeGrafter"/>
</dbReference>
<dbReference type="AlphaFoldDB" id="H8ZD69"/>
<dbReference type="GO" id="GO:0006261">
    <property type="term" value="P:DNA-templated DNA replication"/>
    <property type="evidence" value="ECO:0007669"/>
    <property type="project" value="InterPro"/>
</dbReference>
<dbReference type="STRING" id="944018.H8ZD69"/>
<dbReference type="PANTHER" id="PTHR21206:SF0">
    <property type="entry name" value="DNA REPLICATION COMPLEX GINS PROTEIN SLD5"/>
    <property type="match status" value="1"/>
</dbReference>
<gene>
    <name evidence="1" type="ORF">NERG_01540</name>
    <name evidence="2" type="ORF">NESG_00351</name>
</gene>
<dbReference type="PANTHER" id="PTHR21206">
    <property type="entry name" value="SLD5 PROTEIN"/>
    <property type="match status" value="1"/>
</dbReference>
<dbReference type="SUPFAM" id="SSF158573">
    <property type="entry name" value="GINS helical bundle-like"/>
    <property type="match status" value="1"/>
</dbReference>
<keyword evidence="3" id="KW-1185">Reference proteome</keyword>
<reference evidence="2" key="2">
    <citation type="submission" date="2012-10" db="EMBL/GenBank/DDBJ databases">
        <authorList>
            <consortium name="The Broad Institute Genome Sequencing Platform"/>
            <consortium name="The Broad Institute Genome Sequencing Center for Infectious Disease"/>
            <person name="Cuomo C."/>
            <person name="Troemel E."/>
            <person name="Walker B."/>
            <person name="Young S.K."/>
            <person name="Zeng Q."/>
            <person name="Gargeya S."/>
            <person name="Fitzgerald M."/>
            <person name="Haas B."/>
            <person name="Abouelleil A."/>
            <person name="Alvarado L."/>
            <person name="Arachchi H.M."/>
            <person name="Berlin A.M."/>
            <person name="Chapman S.B."/>
            <person name="Goldberg J."/>
            <person name="Griggs A."/>
            <person name="Gujja S."/>
            <person name="Hansen M."/>
            <person name="Howarth C."/>
            <person name="Imamovic A."/>
            <person name="Larimer J."/>
            <person name="McCowan C."/>
            <person name="Murphy C."/>
            <person name="Neiman D."/>
            <person name="Pearson M."/>
            <person name="Priest M."/>
            <person name="Roberts A."/>
            <person name="Saif S."/>
            <person name="Shea T."/>
            <person name="Sisk P."/>
            <person name="Sykes S."/>
            <person name="Wortman J."/>
            <person name="Nusbaum C."/>
            <person name="Birren B."/>
        </authorList>
    </citation>
    <scope>NUCLEOTIDE SEQUENCE</scope>
    <source>
        <strain evidence="2">ERTm6</strain>
    </source>
</reference>
<dbReference type="EMBL" id="AKIJ01000001">
    <property type="protein sequence ID" value="KFG27273.1"/>
    <property type="molecule type" value="Genomic_DNA"/>
</dbReference>
<dbReference type="OrthoDB" id="338231at2759"/>
<evidence type="ECO:0008006" key="4">
    <source>
        <dbReference type="Google" id="ProtNLM"/>
    </source>
</evidence>
<organism evidence="1">
    <name type="scientific">Nematocida ausubeli (strain ATCC PRA-371 / ERTm2)</name>
    <name type="common">Nematode killer fungus</name>
    <dbReference type="NCBI Taxonomy" id="1913371"/>
    <lineage>
        <taxon>Eukaryota</taxon>
        <taxon>Fungi</taxon>
        <taxon>Fungi incertae sedis</taxon>
        <taxon>Microsporidia</taxon>
        <taxon>Nematocida</taxon>
    </lineage>
</organism>
<dbReference type="CDD" id="cd11581">
    <property type="entry name" value="GINS_A"/>
    <property type="match status" value="1"/>
</dbReference>
<evidence type="ECO:0000313" key="1">
    <source>
        <dbReference type="EMBL" id="EHY65094.1"/>
    </source>
</evidence>
<proteinExistence type="predicted"/>
<accession>A0A086J555</accession>
<dbReference type="Gene3D" id="1.20.58.1030">
    <property type="match status" value="1"/>
</dbReference>
<dbReference type="GO" id="GO:0000811">
    <property type="term" value="C:GINS complex"/>
    <property type="evidence" value="ECO:0007669"/>
    <property type="project" value="TreeGrafter"/>
</dbReference>
<dbReference type="InterPro" id="IPR036224">
    <property type="entry name" value="GINS_bundle-like_dom_sf"/>
</dbReference>
<name>H8ZD69_NEMA1</name>
<evidence type="ECO:0000313" key="2">
    <source>
        <dbReference type="EMBL" id="KFG27273.1"/>
    </source>
</evidence>
<accession>H8ZD69</accession>
<reference evidence="2 3" key="3">
    <citation type="journal article" date="2014" name="Genome Announc.">
        <title>Genome Sequence of the Microsporidian Species Nematocida sp1 Strain ERTm6 (ATCC PRA-372).</title>
        <authorList>
            <person name="Bakowski M.A."/>
            <person name="Priest M."/>
            <person name="Young S."/>
            <person name="Cuomo C.A."/>
            <person name="Troemel E.R."/>
        </authorList>
    </citation>
    <scope>NUCLEOTIDE SEQUENCE [LARGE SCALE GENOMIC DNA]</scope>
    <source>
        <strain evidence="2 3">ERTm6</strain>
    </source>
</reference>
<dbReference type="EMBL" id="JH604636">
    <property type="protein sequence ID" value="EHY65094.1"/>
    <property type="molecule type" value="Genomic_DNA"/>
</dbReference>
<protein>
    <recommendedName>
        <fullName evidence="4">DNA replication complex GINS protein SLD5</fullName>
    </recommendedName>
</protein>
<dbReference type="InterPro" id="IPR008591">
    <property type="entry name" value="GINS_Sld5"/>
</dbReference>